<accession>A0A0P1GHZ6</accession>
<dbReference type="AlphaFoldDB" id="A0A0P1GHZ6"/>
<evidence type="ECO:0000313" key="3">
    <source>
        <dbReference type="Proteomes" id="UP000052022"/>
    </source>
</evidence>
<gene>
    <name evidence="2" type="ORF">TRM7557_03513</name>
</gene>
<feature type="coiled-coil region" evidence="1">
    <location>
        <begin position="24"/>
        <end position="51"/>
    </location>
</feature>
<organism evidence="2 3">
    <name type="scientific">Tritonibacter multivorans</name>
    <dbReference type="NCBI Taxonomy" id="928856"/>
    <lineage>
        <taxon>Bacteria</taxon>
        <taxon>Pseudomonadati</taxon>
        <taxon>Pseudomonadota</taxon>
        <taxon>Alphaproteobacteria</taxon>
        <taxon>Rhodobacterales</taxon>
        <taxon>Paracoccaceae</taxon>
        <taxon>Tritonibacter</taxon>
    </lineage>
</organism>
<proteinExistence type="predicted"/>
<dbReference type="RefSeq" id="WP_058291477.1">
    <property type="nucleotide sequence ID" value="NZ_CYSD01000042.1"/>
</dbReference>
<keyword evidence="3" id="KW-1185">Reference proteome</keyword>
<dbReference type="EMBL" id="CYSD01000042">
    <property type="protein sequence ID" value="CUH81618.1"/>
    <property type="molecule type" value="Genomic_DNA"/>
</dbReference>
<evidence type="ECO:0008006" key="4">
    <source>
        <dbReference type="Google" id="ProtNLM"/>
    </source>
</evidence>
<dbReference type="STRING" id="928856.SAMN04488049_102350"/>
<reference evidence="2 3" key="1">
    <citation type="submission" date="2015-09" db="EMBL/GenBank/DDBJ databases">
        <authorList>
            <consortium name="Swine Surveillance"/>
        </authorList>
    </citation>
    <scope>NUCLEOTIDE SEQUENCE [LARGE SCALE GENOMIC DNA]</scope>
    <source>
        <strain evidence="2 3">CECT 7557</strain>
    </source>
</reference>
<protein>
    <recommendedName>
        <fullName evidence="4">Gene transfer agent protein</fullName>
    </recommendedName>
</protein>
<sequence length="77" mass="8572">MSELPPFAPPPFDCAPGLRLAAHERVAEARREAMLRRLARLEAAQELLERRLWLTVYGVAAVVLSQAVQGFLSTQTQ</sequence>
<keyword evidence="1" id="KW-0175">Coiled coil</keyword>
<name>A0A0P1GHZ6_9RHOB</name>
<evidence type="ECO:0000313" key="2">
    <source>
        <dbReference type="EMBL" id="CUH81618.1"/>
    </source>
</evidence>
<evidence type="ECO:0000256" key="1">
    <source>
        <dbReference type="SAM" id="Coils"/>
    </source>
</evidence>
<dbReference type="Proteomes" id="UP000052022">
    <property type="component" value="Unassembled WGS sequence"/>
</dbReference>